<evidence type="ECO:0000259" key="2">
    <source>
        <dbReference type="PROSITE" id="PS51084"/>
    </source>
</evidence>
<proteinExistence type="predicted"/>
<dbReference type="InterPro" id="IPR011146">
    <property type="entry name" value="HIT-like"/>
</dbReference>
<evidence type="ECO:0000256" key="1">
    <source>
        <dbReference type="SAM" id="MobiDB-lite"/>
    </source>
</evidence>
<accession>A0A383AP17</accession>
<name>A0A383AP17_9ZZZZ</name>
<reference evidence="3" key="1">
    <citation type="submission" date="2018-05" db="EMBL/GenBank/DDBJ databases">
        <authorList>
            <person name="Lanie J.A."/>
            <person name="Ng W.-L."/>
            <person name="Kazmierczak K.M."/>
            <person name="Andrzejewski T.M."/>
            <person name="Davidsen T.M."/>
            <person name="Wayne K.J."/>
            <person name="Tettelin H."/>
            <person name="Glass J.I."/>
            <person name="Rusch D."/>
            <person name="Podicherti R."/>
            <person name="Tsui H.-C.T."/>
            <person name="Winkler M.E."/>
        </authorList>
    </citation>
    <scope>NUCLEOTIDE SEQUENCE</scope>
</reference>
<dbReference type="Gene3D" id="3.30.428.10">
    <property type="entry name" value="HIT-like"/>
    <property type="match status" value="1"/>
</dbReference>
<dbReference type="AlphaFoldDB" id="A0A383AP17"/>
<dbReference type="EMBL" id="UINC01193367">
    <property type="protein sequence ID" value="SVE08955.1"/>
    <property type="molecule type" value="Genomic_DNA"/>
</dbReference>
<gene>
    <name evidence="3" type="ORF">METZ01_LOCUS461809</name>
</gene>
<organism evidence="3">
    <name type="scientific">marine metagenome</name>
    <dbReference type="NCBI Taxonomy" id="408172"/>
    <lineage>
        <taxon>unclassified sequences</taxon>
        <taxon>metagenomes</taxon>
        <taxon>ecological metagenomes</taxon>
    </lineage>
</organism>
<dbReference type="SUPFAM" id="SSF54197">
    <property type="entry name" value="HIT-like"/>
    <property type="match status" value="1"/>
</dbReference>
<dbReference type="InterPro" id="IPR036265">
    <property type="entry name" value="HIT-like_sf"/>
</dbReference>
<dbReference type="PROSITE" id="PS51084">
    <property type="entry name" value="HIT_2"/>
    <property type="match status" value="1"/>
</dbReference>
<feature type="domain" description="HIT" evidence="2">
    <location>
        <begin position="1"/>
        <end position="51"/>
    </location>
</feature>
<dbReference type="GO" id="GO:0003824">
    <property type="term" value="F:catalytic activity"/>
    <property type="evidence" value="ECO:0007669"/>
    <property type="project" value="InterPro"/>
</dbReference>
<sequence length="71" mass="7957">MAEAYQYGLEQVEDGKCDGFNIGLNVGECAGQSVFWPHVHYIPRKNGDQEPGAKGIRMVYPSDPFNPRNKE</sequence>
<protein>
    <recommendedName>
        <fullName evidence="2">HIT domain-containing protein</fullName>
    </recommendedName>
</protein>
<evidence type="ECO:0000313" key="3">
    <source>
        <dbReference type="EMBL" id="SVE08955.1"/>
    </source>
</evidence>
<feature type="region of interest" description="Disordered" evidence="1">
    <location>
        <begin position="46"/>
        <end position="71"/>
    </location>
</feature>